<dbReference type="OrthoDB" id="31680at10239"/>
<dbReference type="EMBL" id="KM819694">
    <property type="protein sequence ID" value="AIW03106.1"/>
    <property type="molecule type" value="Genomic_DNA"/>
</dbReference>
<name>A0A0F6NY91_9CAUD</name>
<protein>
    <submittedName>
        <fullName evidence="2">Uncharacterized protein</fullName>
    </submittedName>
</protein>
<keyword evidence="3" id="KW-1185">Reference proteome</keyword>
<proteinExistence type="predicted"/>
<reference evidence="2 3" key="1">
    <citation type="submission" date="2014-10" db="EMBL/GenBank/DDBJ databases">
        <title>Proteus mirabilis bacteriophage PM 75.</title>
        <authorList>
            <person name="Shedko E.D."/>
            <person name="Morozova V.V."/>
            <person name="Tupikin A.E."/>
            <person name="Kabilov M.R."/>
            <person name="Kurilshikov A.M."/>
            <person name="Babkin I.V."/>
        </authorList>
    </citation>
    <scope>NUCLEOTIDE SEQUENCE [LARGE SCALE GENOMIC DNA]</scope>
</reference>
<evidence type="ECO:0000313" key="2">
    <source>
        <dbReference type="EMBL" id="AIW03106.1"/>
    </source>
</evidence>
<dbReference type="PROSITE" id="PS51257">
    <property type="entry name" value="PROKAR_LIPOPROTEIN"/>
    <property type="match status" value="1"/>
</dbReference>
<keyword evidence="1" id="KW-0812">Transmembrane</keyword>
<keyword evidence="1" id="KW-0472">Membrane</keyword>
<organism evidence="2 3">
    <name type="scientific">Proteus phage PM 75</name>
    <dbReference type="NCBI Taxonomy" id="1560282"/>
    <lineage>
        <taxon>Viruses</taxon>
        <taxon>Duplodnaviria</taxon>
        <taxon>Heunggongvirae</taxon>
        <taxon>Uroviricota</taxon>
        <taxon>Caudoviricetes</taxon>
        <taxon>Autographivirales</taxon>
        <taxon>Autoscriptoviridae</taxon>
        <taxon>Slopekvirinae</taxon>
        <taxon>Novosibovirus</taxon>
        <taxon>Novosibovirus PM75</taxon>
    </lineage>
</organism>
<gene>
    <name evidence="2" type="ORF">PM75_0023</name>
</gene>
<dbReference type="RefSeq" id="YP_009150312.1">
    <property type="nucleotide sequence ID" value="NC_027363.1"/>
</dbReference>
<evidence type="ECO:0000313" key="3">
    <source>
        <dbReference type="Proteomes" id="UP000203269"/>
    </source>
</evidence>
<sequence length="134" mass="14279">MKILLVVLVLTFVSGCSTGSLIKDLVKPTEGITAQAQIGSENHQEKSSQLVKANVQTKSESADTLSTGALTASPVVGTKSTKSSNTSIGTVQAGTVQFVHTELPKWWEYLALISFCMNGVLGVLWLRSLNKAKQ</sequence>
<dbReference type="Proteomes" id="UP000203269">
    <property type="component" value="Segment"/>
</dbReference>
<dbReference type="GeneID" id="24724085"/>
<dbReference type="KEGG" id="vg:24724085"/>
<feature type="transmembrane region" description="Helical" evidence="1">
    <location>
        <begin position="106"/>
        <end position="126"/>
    </location>
</feature>
<accession>A0A0F6NY91</accession>
<evidence type="ECO:0000256" key="1">
    <source>
        <dbReference type="SAM" id="Phobius"/>
    </source>
</evidence>
<keyword evidence="1" id="KW-1133">Transmembrane helix</keyword>